<organism evidence="3 4">
    <name type="scientific">Pisum sativum</name>
    <name type="common">Garden pea</name>
    <name type="synonym">Lathyrus oleraceus</name>
    <dbReference type="NCBI Taxonomy" id="3888"/>
    <lineage>
        <taxon>Eukaryota</taxon>
        <taxon>Viridiplantae</taxon>
        <taxon>Streptophyta</taxon>
        <taxon>Embryophyta</taxon>
        <taxon>Tracheophyta</taxon>
        <taxon>Spermatophyta</taxon>
        <taxon>Magnoliopsida</taxon>
        <taxon>eudicotyledons</taxon>
        <taxon>Gunneridae</taxon>
        <taxon>Pentapetalae</taxon>
        <taxon>rosids</taxon>
        <taxon>fabids</taxon>
        <taxon>Fabales</taxon>
        <taxon>Fabaceae</taxon>
        <taxon>Papilionoideae</taxon>
        <taxon>50 kb inversion clade</taxon>
        <taxon>NPAAA clade</taxon>
        <taxon>Hologalegina</taxon>
        <taxon>IRL clade</taxon>
        <taxon>Fabeae</taxon>
        <taxon>Lathyrus</taxon>
    </lineage>
</organism>
<comment type="caution">
    <text evidence="3">The sequence shown here is derived from an EMBL/GenBank/DDBJ whole genome shotgun (WGS) entry which is preliminary data.</text>
</comment>
<dbReference type="OrthoDB" id="1924603at2759"/>
<dbReference type="Gramene" id="Psat03G0386900-T1">
    <property type="protein sequence ID" value="KAI5429036.1"/>
    <property type="gene ID" value="KIW84_033869"/>
</dbReference>
<feature type="region of interest" description="Disordered" evidence="2">
    <location>
        <begin position="188"/>
        <end position="231"/>
    </location>
</feature>
<dbReference type="EMBL" id="JAMSHJ010000003">
    <property type="protein sequence ID" value="KAI5429036.1"/>
    <property type="molecule type" value="Genomic_DNA"/>
</dbReference>
<proteinExistence type="predicted"/>
<dbReference type="PANTHER" id="PTHR31016">
    <property type="entry name" value="OS04G0228100 PROTEIN"/>
    <property type="match status" value="1"/>
</dbReference>
<name>A0A9D5B3Q9_PEA</name>
<evidence type="ECO:0000256" key="1">
    <source>
        <dbReference type="SAM" id="Coils"/>
    </source>
</evidence>
<feature type="region of interest" description="Disordered" evidence="2">
    <location>
        <begin position="361"/>
        <end position="415"/>
    </location>
</feature>
<accession>A0A9D5B3Q9</accession>
<feature type="compositionally biased region" description="Low complexity" evidence="2">
    <location>
        <begin position="36"/>
        <end position="58"/>
    </location>
</feature>
<sequence length="415" mass="46004">MAYRRRQGISRASTFKEEIHSSLDDDPKDSHQQNGSTPSLSSSNSSSPSLAAQAIKASAARRQPALSFAFDSSHPDYQRSTSFDAYGNDNNKSGFWGVLAHKAKSILDENNSDPQQHDTKPEGLKSHSLNTFSSPFSTQPFCQPPDSNKRMDNASIRKGLDAITTSLNHLGDTFEKAYEDGKTMVESKTADLRSQIRRKGDGTNQASSIRNPWQQSDQTQSHSPRESQLKASRDVALATAAKAKLLLRELKTVKADLAFAKARCAQLEEENKLLREREGSDKGLIRDDDDLIRLQMETLLAEKSRLANENETYSRENRFLREIVEYHQLTMQDVVQLDDGMEDVAELYPLPVNGITRLLSGSPHSLSPTPTSPDEVSLGSTKVMFPVPEEVDDDENTSEENETPTSVSASQNAEK</sequence>
<feature type="compositionally biased region" description="Polar residues" evidence="2">
    <location>
        <begin position="202"/>
        <end position="222"/>
    </location>
</feature>
<feature type="compositionally biased region" description="Low complexity" evidence="2">
    <location>
        <begin position="361"/>
        <end position="373"/>
    </location>
</feature>
<feature type="compositionally biased region" description="Polar residues" evidence="2">
    <location>
        <begin position="127"/>
        <end position="141"/>
    </location>
</feature>
<dbReference type="AlphaFoldDB" id="A0A9D5B3Q9"/>
<feature type="coiled-coil region" evidence="1">
    <location>
        <begin position="243"/>
        <end position="316"/>
    </location>
</feature>
<dbReference type="Proteomes" id="UP001058974">
    <property type="component" value="Chromosome 3"/>
</dbReference>
<evidence type="ECO:0000256" key="2">
    <source>
        <dbReference type="SAM" id="MobiDB-lite"/>
    </source>
</evidence>
<evidence type="ECO:0000313" key="4">
    <source>
        <dbReference type="Proteomes" id="UP001058974"/>
    </source>
</evidence>
<protein>
    <submittedName>
        <fullName evidence="3">Uncharacterized protein</fullName>
    </submittedName>
</protein>
<feature type="region of interest" description="Disordered" evidence="2">
    <location>
        <begin position="1"/>
        <end position="58"/>
    </location>
</feature>
<dbReference type="Gramene" id="Psat3g117760.1">
    <property type="protein sequence ID" value="Psat3g117760.1.cds"/>
    <property type="gene ID" value="Psat3g117760"/>
</dbReference>
<keyword evidence="1" id="KW-0175">Coiled coil</keyword>
<gene>
    <name evidence="3" type="ORF">KIW84_033869</name>
</gene>
<keyword evidence="4" id="KW-1185">Reference proteome</keyword>
<feature type="region of interest" description="Disordered" evidence="2">
    <location>
        <begin position="109"/>
        <end position="147"/>
    </location>
</feature>
<evidence type="ECO:0000313" key="3">
    <source>
        <dbReference type="EMBL" id="KAI5429036.1"/>
    </source>
</evidence>
<feature type="compositionally biased region" description="Basic and acidic residues" evidence="2">
    <location>
        <begin position="115"/>
        <end position="125"/>
    </location>
</feature>
<reference evidence="3 4" key="1">
    <citation type="journal article" date="2022" name="Nat. Genet.">
        <title>Improved pea reference genome and pan-genome highlight genomic features and evolutionary characteristics.</title>
        <authorList>
            <person name="Yang T."/>
            <person name="Liu R."/>
            <person name="Luo Y."/>
            <person name="Hu S."/>
            <person name="Wang D."/>
            <person name="Wang C."/>
            <person name="Pandey M.K."/>
            <person name="Ge S."/>
            <person name="Xu Q."/>
            <person name="Li N."/>
            <person name="Li G."/>
            <person name="Huang Y."/>
            <person name="Saxena R.K."/>
            <person name="Ji Y."/>
            <person name="Li M."/>
            <person name="Yan X."/>
            <person name="He Y."/>
            <person name="Liu Y."/>
            <person name="Wang X."/>
            <person name="Xiang C."/>
            <person name="Varshney R.K."/>
            <person name="Ding H."/>
            <person name="Gao S."/>
            <person name="Zong X."/>
        </authorList>
    </citation>
    <scope>NUCLEOTIDE SEQUENCE [LARGE SCALE GENOMIC DNA]</scope>
    <source>
        <strain evidence="3 4">cv. Zhongwan 6</strain>
    </source>
</reference>
<feature type="compositionally biased region" description="Basic and acidic residues" evidence="2">
    <location>
        <begin position="14"/>
        <end position="31"/>
    </location>
</feature>
<feature type="compositionally biased region" description="Acidic residues" evidence="2">
    <location>
        <begin position="389"/>
        <end position="402"/>
    </location>
</feature>
<dbReference type="PANTHER" id="PTHR31016:SF20">
    <property type="entry name" value="HEAT-INDUCIBLE TRANSCRIPTION REPRESSOR-RELATED"/>
    <property type="match status" value="1"/>
</dbReference>
<dbReference type="Gramene" id="PSAT_LOCUS12399_t1">
    <property type="protein sequence ID" value="CAL5192516.1"/>
    <property type="gene ID" value="PSAT_LOCUS12399"/>
</dbReference>